<protein>
    <submittedName>
        <fullName evidence="2">Uncharacterized protein</fullName>
    </submittedName>
</protein>
<accession>A0ABX6T360</accession>
<evidence type="ECO:0000313" key="2">
    <source>
        <dbReference type="EMBL" id="QNP44224.1"/>
    </source>
</evidence>
<keyword evidence="1" id="KW-0472">Membrane</keyword>
<gene>
    <name evidence="2" type="ORF">H9L15_07005</name>
</gene>
<feature type="transmembrane region" description="Helical" evidence="1">
    <location>
        <begin position="53"/>
        <end position="72"/>
    </location>
</feature>
<keyword evidence="1" id="KW-1133">Transmembrane helix</keyword>
<proteinExistence type="predicted"/>
<feature type="transmembrane region" description="Helical" evidence="1">
    <location>
        <begin position="23"/>
        <end position="41"/>
    </location>
</feature>
<organism evidence="2 3">
    <name type="scientific">Sphingomonas daechungensis</name>
    <dbReference type="NCBI Taxonomy" id="1176646"/>
    <lineage>
        <taxon>Bacteria</taxon>
        <taxon>Pseudomonadati</taxon>
        <taxon>Pseudomonadota</taxon>
        <taxon>Alphaproteobacteria</taxon>
        <taxon>Sphingomonadales</taxon>
        <taxon>Sphingomonadaceae</taxon>
        <taxon>Sphingomonas</taxon>
    </lineage>
</organism>
<evidence type="ECO:0000256" key="1">
    <source>
        <dbReference type="SAM" id="Phobius"/>
    </source>
</evidence>
<feature type="transmembrane region" description="Helical" evidence="1">
    <location>
        <begin position="84"/>
        <end position="106"/>
    </location>
</feature>
<dbReference type="EMBL" id="CP060780">
    <property type="protein sequence ID" value="QNP44224.1"/>
    <property type="molecule type" value="Genomic_DNA"/>
</dbReference>
<evidence type="ECO:0000313" key="3">
    <source>
        <dbReference type="Proteomes" id="UP000516134"/>
    </source>
</evidence>
<name>A0ABX6T360_9SPHN</name>
<feature type="transmembrane region" description="Helical" evidence="1">
    <location>
        <begin position="118"/>
        <end position="137"/>
    </location>
</feature>
<dbReference type="RefSeq" id="WP_187715645.1">
    <property type="nucleotide sequence ID" value="NZ_BAABJC010000001.1"/>
</dbReference>
<keyword evidence="3" id="KW-1185">Reference proteome</keyword>
<reference evidence="2 3" key="1">
    <citation type="submission" date="2020-08" db="EMBL/GenBank/DDBJ databases">
        <title>Genome sequence of Sphingomonas daechungensis KACC 18115T.</title>
        <authorList>
            <person name="Hyun D.-W."/>
            <person name="Bae J.-W."/>
        </authorList>
    </citation>
    <scope>NUCLEOTIDE SEQUENCE [LARGE SCALE GENOMIC DNA]</scope>
    <source>
        <strain evidence="2 3">KACC 18115</strain>
    </source>
</reference>
<keyword evidence="1" id="KW-0812">Transmembrane</keyword>
<dbReference type="Proteomes" id="UP000516134">
    <property type="component" value="Chromosome"/>
</dbReference>
<sequence>MIDSLKRSPSCWTPAQRAHNRRVIIASLAYVAALLPVVYVVRHGLVTDGWRIPLALLPAMPVAFMFGSYARYLSEEKDEYVRMLVVNQILVATTVSMVCAVFWGFLTDLGGAPPIATYWIAVLWIAVQGVSACIARIRGA</sequence>